<name>A0AAP0PM58_9MAGN</name>
<dbReference type="AlphaFoldDB" id="A0AAP0PM58"/>
<proteinExistence type="predicted"/>
<dbReference type="Proteomes" id="UP001419268">
    <property type="component" value="Unassembled WGS sequence"/>
</dbReference>
<protein>
    <submittedName>
        <fullName evidence="2">Uncharacterized protein</fullName>
    </submittedName>
</protein>
<evidence type="ECO:0000313" key="3">
    <source>
        <dbReference type="Proteomes" id="UP001419268"/>
    </source>
</evidence>
<evidence type="ECO:0000256" key="1">
    <source>
        <dbReference type="SAM" id="MobiDB-lite"/>
    </source>
</evidence>
<evidence type="ECO:0000313" key="2">
    <source>
        <dbReference type="EMBL" id="KAK9149077.1"/>
    </source>
</evidence>
<sequence length="131" mass="14003">MGNARKCGEDLGNLKSRDPEASSTAADDEEQHAWRYDGPMNGYHMAKAGSIYSREQCDTTIHQGRSAVIFITSAYSGVGKLIGTHVRAARAHVSVNQSYNCGSIEMSKGKGPVIGDFLRALSSGFSSCSLL</sequence>
<gene>
    <name evidence="2" type="ORF">Scep_007834</name>
</gene>
<accession>A0AAP0PM58</accession>
<dbReference type="EMBL" id="JBBNAG010000003">
    <property type="protein sequence ID" value="KAK9149077.1"/>
    <property type="molecule type" value="Genomic_DNA"/>
</dbReference>
<organism evidence="2 3">
    <name type="scientific">Stephania cephalantha</name>
    <dbReference type="NCBI Taxonomy" id="152367"/>
    <lineage>
        <taxon>Eukaryota</taxon>
        <taxon>Viridiplantae</taxon>
        <taxon>Streptophyta</taxon>
        <taxon>Embryophyta</taxon>
        <taxon>Tracheophyta</taxon>
        <taxon>Spermatophyta</taxon>
        <taxon>Magnoliopsida</taxon>
        <taxon>Ranunculales</taxon>
        <taxon>Menispermaceae</taxon>
        <taxon>Menispermoideae</taxon>
        <taxon>Cissampelideae</taxon>
        <taxon>Stephania</taxon>
    </lineage>
</organism>
<reference evidence="2 3" key="1">
    <citation type="submission" date="2024-01" db="EMBL/GenBank/DDBJ databases">
        <title>Genome assemblies of Stephania.</title>
        <authorList>
            <person name="Yang L."/>
        </authorList>
    </citation>
    <scope>NUCLEOTIDE SEQUENCE [LARGE SCALE GENOMIC DNA]</scope>
    <source>
        <strain evidence="2">JXDWG</strain>
        <tissue evidence="2">Leaf</tissue>
    </source>
</reference>
<keyword evidence="3" id="KW-1185">Reference proteome</keyword>
<feature type="region of interest" description="Disordered" evidence="1">
    <location>
        <begin position="1"/>
        <end position="32"/>
    </location>
</feature>
<comment type="caution">
    <text evidence="2">The sequence shown here is derived from an EMBL/GenBank/DDBJ whole genome shotgun (WGS) entry which is preliminary data.</text>
</comment>